<dbReference type="STRING" id="380248.SAMN05216251_1264"/>
<dbReference type="Proteomes" id="UP000199323">
    <property type="component" value="Unassembled WGS sequence"/>
</dbReference>
<name>A0A1I2KZF4_9ACTN</name>
<evidence type="ECO:0000313" key="2">
    <source>
        <dbReference type="Proteomes" id="UP000199323"/>
    </source>
</evidence>
<sequence>MISIMTTVKMTDRSVVATCPLGISLRTTGLSSAALPVLPIRERSERPTQAPAAAVAAKAQAHASAYAATANGAGAGTAKVATNGLAAGFANGNGQQKTQQYGKWAFRGLEPWSDPA</sequence>
<dbReference type="OrthoDB" id="4305932at2"/>
<protein>
    <submittedName>
        <fullName evidence="1">Uncharacterized protein</fullName>
    </submittedName>
</protein>
<dbReference type="RefSeq" id="WP_093717081.1">
    <property type="nucleotide sequence ID" value="NZ_FONG01000026.1"/>
</dbReference>
<dbReference type="EMBL" id="FONG01000026">
    <property type="protein sequence ID" value="SFF72414.1"/>
    <property type="molecule type" value="Genomic_DNA"/>
</dbReference>
<keyword evidence="2" id="KW-1185">Reference proteome</keyword>
<gene>
    <name evidence="1" type="ORF">SAMN05216251_1264</name>
</gene>
<evidence type="ECO:0000313" key="1">
    <source>
        <dbReference type="EMBL" id="SFF72414.1"/>
    </source>
</evidence>
<reference evidence="1 2" key="1">
    <citation type="submission" date="2016-10" db="EMBL/GenBank/DDBJ databases">
        <authorList>
            <person name="de Groot N.N."/>
        </authorList>
    </citation>
    <scope>NUCLEOTIDE SEQUENCE [LARGE SCALE GENOMIC DNA]</scope>
    <source>
        <strain evidence="1 2">CGMCC 4.3510</strain>
    </source>
</reference>
<organism evidence="1 2">
    <name type="scientific">Actinacidiphila alni</name>
    <dbReference type="NCBI Taxonomy" id="380248"/>
    <lineage>
        <taxon>Bacteria</taxon>
        <taxon>Bacillati</taxon>
        <taxon>Actinomycetota</taxon>
        <taxon>Actinomycetes</taxon>
        <taxon>Kitasatosporales</taxon>
        <taxon>Streptomycetaceae</taxon>
        <taxon>Actinacidiphila</taxon>
    </lineage>
</organism>
<dbReference type="AlphaFoldDB" id="A0A1I2KZF4"/>
<accession>A0A1I2KZF4</accession>
<proteinExistence type="predicted"/>